<keyword evidence="2" id="KW-1185">Reference proteome</keyword>
<accession>A0A167FY27</accession>
<evidence type="ECO:0000313" key="2">
    <source>
        <dbReference type="Proteomes" id="UP000076738"/>
    </source>
</evidence>
<dbReference type="PANTHER" id="PTHR33835">
    <property type="entry name" value="YALI0C07656P"/>
    <property type="match status" value="1"/>
</dbReference>
<reference evidence="1 2" key="1">
    <citation type="journal article" date="2016" name="Mol. Biol. Evol.">
        <title>Comparative Genomics of Early-Diverging Mushroom-Forming Fungi Provides Insights into the Origins of Lignocellulose Decay Capabilities.</title>
        <authorList>
            <person name="Nagy L.G."/>
            <person name="Riley R."/>
            <person name="Tritt A."/>
            <person name="Adam C."/>
            <person name="Daum C."/>
            <person name="Floudas D."/>
            <person name="Sun H."/>
            <person name="Yadav J.S."/>
            <person name="Pangilinan J."/>
            <person name="Larsson K.H."/>
            <person name="Matsuura K."/>
            <person name="Barry K."/>
            <person name="Labutti K."/>
            <person name="Kuo R."/>
            <person name="Ohm R.A."/>
            <person name="Bhattacharya S.S."/>
            <person name="Shirouzu T."/>
            <person name="Yoshinaga Y."/>
            <person name="Martin F.M."/>
            <person name="Grigoriev I.V."/>
            <person name="Hibbett D.S."/>
        </authorList>
    </citation>
    <scope>NUCLEOTIDE SEQUENCE [LARGE SCALE GENOMIC DNA]</scope>
    <source>
        <strain evidence="1 2">TUFC12733</strain>
    </source>
</reference>
<dbReference type="InterPro" id="IPR025638">
    <property type="entry name" value="DUF4336"/>
</dbReference>
<dbReference type="InterPro" id="IPR036866">
    <property type="entry name" value="RibonucZ/Hydroxyglut_hydro"/>
</dbReference>
<evidence type="ECO:0000313" key="1">
    <source>
        <dbReference type="EMBL" id="KZO89967.1"/>
    </source>
</evidence>
<dbReference type="Gene3D" id="3.60.15.10">
    <property type="entry name" value="Ribonuclease Z/Hydroxyacylglutathione hydrolase-like"/>
    <property type="match status" value="1"/>
</dbReference>
<dbReference type="OrthoDB" id="421671at2759"/>
<dbReference type="AlphaFoldDB" id="A0A167FY27"/>
<sequence length="239" mass="26254">MSEIVIREVAPGVTIFSKPFARLNIVPFGGRTTAIKLTNGDVFVFVSTPLSDETKSTLDTMGTVKYLIAPDSVHSLYISEFHKGYPDAKCVGVAPLLAKRKDIPWAGGFGVDAPGTTYGYESELTACYFPGFANKDVAFFHPASKSLIVADLLFNLPGKEQYSKSRSSGHSIFASWLNPWAPFHKKFLNTTTEDKVAMARDAKIVAAWDFERVIPCHGDVIEGKGKEAWTTAYSNFLKE</sequence>
<proteinExistence type="predicted"/>
<evidence type="ECO:0008006" key="3">
    <source>
        <dbReference type="Google" id="ProtNLM"/>
    </source>
</evidence>
<dbReference type="PANTHER" id="PTHR33835:SF1">
    <property type="entry name" value="METALLO-BETA-LACTAMASE DOMAIN-CONTAINING PROTEIN"/>
    <property type="match status" value="1"/>
</dbReference>
<protein>
    <recommendedName>
        <fullName evidence="3">DUF4336 domain-containing protein</fullName>
    </recommendedName>
</protein>
<dbReference type="SUPFAM" id="SSF56281">
    <property type="entry name" value="Metallo-hydrolase/oxidoreductase"/>
    <property type="match status" value="1"/>
</dbReference>
<organism evidence="1 2">
    <name type="scientific">Calocera viscosa (strain TUFC12733)</name>
    <dbReference type="NCBI Taxonomy" id="1330018"/>
    <lineage>
        <taxon>Eukaryota</taxon>
        <taxon>Fungi</taxon>
        <taxon>Dikarya</taxon>
        <taxon>Basidiomycota</taxon>
        <taxon>Agaricomycotina</taxon>
        <taxon>Dacrymycetes</taxon>
        <taxon>Dacrymycetales</taxon>
        <taxon>Dacrymycetaceae</taxon>
        <taxon>Calocera</taxon>
    </lineage>
</organism>
<dbReference type="Proteomes" id="UP000076738">
    <property type="component" value="Unassembled WGS sequence"/>
</dbReference>
<dbReference type="EMBL" id="KV417357">
    <property type="protein sequence ID" value="KZO89967.1"/>
    <property type="molecule type" value="Genomic_DNA"/>
</dbReference>
<name>A0A167FY27_CALVF</name>
<gene>
    <name evidence="1" type="ORF">CALVIDRAFT_507386</name>
</gene>